<gene>
    <name evidence="1" type="ORF">IW252_002596</name>
</gene>
<protein>
    <submittedName>
        <fullName evidence="1">Uncharacterized protein</fullName>
    </submittedName>
</protein>
<dbReference type="Proteomes" id="UP000625033">
    <property type="component" value="Unassembled WGS sequence"/>
</dbReference>
<proteinExistence type="predicted"/>
<sequence>MSTGVTTPPARRYRVRQIVISKRREWRVYDPAGTLIEIPDTWAGAVAMAHNEARNDQARRWHGKTAT</sequence>
<dbReference type="EMBL" id="JADOTZ010000001">
    <property type="protein sequence ID" value="MBG6085829.1"/>
    <property type="molecule type" value="Genomic_DNA"/>
</dbReference>
<comment type="caution">
    <text evidence="1">The sequence shown here is derived from an EMBL/GenBank/DDBJ whole genome shotgun (WGS) entry which is preliminary data.</text>
</comment>
<keyword evidence="2" id="KW-1185">Reference proteome</keyword>
<dbReference type="AlphaFoldDB" id="A0A931D7E7"/>
<organism evidence="1 2">
    <name type="scientific">Zhihengliuella flava</name>
    <dbReference type="NCBI Taxonomy" id="1285193"/>
    <lineage>
        <taxon>Bacteria</taxon>
        <taxon>Bacillati</taxon>
        <taxon>Actinomycetota</taxon>
        <taxon>Actinomycetes</taxon>
        <taxon>Micrococcales</taxon>
        <taxon>Micrococcaceae</taxon>
        <taxon>Zhihengliuella</taxon>
    </lineage>
</organism>
<evidence type="ECO:0000313" key="2">
    <source>
        <dbReference type="Proteomes" id="UP000625033"/>
    </source>
</evidence>
<accession>A0A931D7E7</accession>
<evidence type="ECO:0000313" key="1">
    <source>
        <dbReference type="EMBL" id="MBG6085829.1"/>
    </source>
</evidence>
<reference evidence="1" key="1">
    <citation type="submission" date="2020-11" db="EMBL/GenBank/DDBJ databases">
        <title>Sequencing the genomes of 1000 actinobacteria strains.</title>
        <authorList>
            <person name="Klenk H.-P."/>
        </authorList>
    </citation>
    <scope>NUCLEOTIDE SEQUENCE</scope>
    <source>
        <strain evidence="1">DSM 26152</strain>
    </source>
</reference>
<name>A0A931D7E7_9MICC</name>